<dbReference type="AlphaFoldDB" id="A0A9I9CCX4"/>
<evidence type="ECO:0000313" key="1">
    <source>
        <dbReference type="EnsemblPlants" id="MELO3C001359.2.1"/>
    </source>
</evidence>
<protein>
    <submittedName>
        <fullName evidence="1">Uncharacterized protein</fullName>
    </submittedName>
</protein>
<dbReference type="Gramene" id="MELO3C001359.2.1">
    <property type="protein sequence ID" value="MELO3C001359.2.1"/>
    <property type="gene ID" value="MELO3C001359.2"/>
</dbReference>
<sequence length="99" mass="10666">WFRVGLLESDPWLGSDENGSHDFESSLFRRTTAVRWGLQQPANLTVAASAGIRRTTTKRRDAVACKLSLGLTAGGAACGWWLRRTSGEAKNADGDGEDG</sequence>
<name>A0A9I9CCX4_CUCME</name>
<accession>A0A9I9CCX4</accession>
<dbReference type="EnsemblPlants" id="MELO3C001359.2.1">
    <property type="protein sequence ID" value="MELO3C001359.2.1"/>
    <property type="gene ID" value="MELO3C001359.2"/>
</dbReference>
<reference evidence="1" key="1">
    <citation type="submission" date="2023-03" db="UniProtKB">
        <authorList>
            <consortium name="EnsemblPlants"/>
        </authorList>
    </citation>
    <scope>IDENTIFICATION</scope>
</reference>
<organism evidence="1">
    <name type="scientific">Cucumis melo</name>
    <name type="common">Muskmelon</name>
    <dbReference type="NCBI Taxonomy" id="3656"/>
    <lineage>
        <taxon>Eukaryota</taxon>
        <taxon>Viridiplantae</taxon>
        <taxon>Streptophyta</taxon>
        <taxon>Embryophyta</taxon>
        <taxon>Tracheophyta</taxon>
        <taxon>Spermatophyta</taxon>
        <taxon>Magnoliopsida</taxon>
        <taxon>eudicotyledons</taxon>
        <taxon>Gunneridae</taxon>
        <taxon>Pentapetalae</taxon>
        <taxon>rosids</taxon>
        <taxon>fabids</taxon>
        <taxon>Cucurbitales</taxon>
        <taxon>Cucurbitaceae</taxon>
        <taxon>Benincaseae</taxon>
        <taxon>Cucumis</taxon>
    </lineage>
</organism>
<proteinExistence type="predicted"/>